<name>A0A8J9YIB4_9NEOP</name>
<feature type="non-terminal residue" evidence="1">
    <location>
        <position position="235"/>
    </location>
</feature>
<evidence type="ECO:0000313" key="1">
    <source>
        <dbReference type="EMBL" id="CAH0726991.1"/>
    </source>
</evidence>
<accession>A0A8J9YIB4</accession>
<reference evidence="1" key="1">
    <citation type="submission" date="2021-12" db="EMBL/GenBank/DDBJ databases">
        <authorList>
            <person name="Martin H S."/>
        </authorList>
    </citation>
    <scope>NUCLEOTIDE SEQUENCE</scope>
</reference>
<dbReference type="Proteomes" id="UP000838878">
    <property type="component" value="Chromosome 6"/>
</dbReference>
<keyword evidence="2" id="KW-1185">Reference proteome</keyword>
<dbReference type="EMBL" id="OV170226">
    <property type="protein sequence ID" value="CAH0726991.1"/>
    <property type="molecule type" value="Genomic_DNA"/>
</dbReference>
<dbReference type="AlphaFoldDB" id="A0A8J9YIB4"/>
<sequence>MRVAPDTSLILDVDREVNNLSSESVALKVADFVVRAFQPKSSAKRHPHTDTFQNEQSNENYADEVKQNYNMNEVPYFSPLRHLVRLLGLQPNQISAVAVNALIFVAQMITTFLAGPRHPNKPYRSEDLTTWILSKNSRRLQDLIEVARNDSLPKQIEDLIKEKSDEETSCIQLLVCKITPFINKMQETVFSEENDKINKELRGAAFLYRHLPTSEEINAKSDVCEQKHKDCKLYE</sequence>
<dbReference type="OrthoDB" id="6575720at2759"/>
<gene>
    <name evidence="1" type="ORF">BINO364_LOCUS12391</name>
</gene>
<protein>
    <submittedName>
        <fullName evidence="1">Uncharacterized protein</fullName>
    </submittedName>
</protein>
<evidence type="ECO:0000313" key="2">
    <source>
        <dbReference type="Proteomes" id="UP000838878"/>
    </source>
</evidence>
<proteinExistence type="predicted"/>
<organism evidence="1 2">
    <name type="scientific">Brenthis ino</name>
    <name type="common">lesser marbled fritillary</name>
    <dbReference type="NCBI Taxonomy" id="405034"/>
    <lineage>
        <taxon>Eukaryota</taxon>
        <taxon>Metazoa</taxon>
        <taxon>Ecdysozoa</taxon>
        <taxon>Arthropoda</taxon>
        <taxon>Hexapoda</taxon>
        <taxon>Insecta</taxon>
        <taxon>Pterygota</taxon>
        <taxon>Neoptera</taxon>
        <taxon>Endopterygota</taxon>
        <taxon>Lepidoptera</taxon>
        <taxon>Glossata</taxon>
        <taxon>Ditrysia</taxon>
        <taxon>Papilionoidea</taxon>
        <taxon>Nymphalidae</taxon>
        <taxon>Heliconiinae</taxon>
        <taxon>Argynnini</taxon>
        <taxon>Brenthis</taxon>
    </lineage>
</organism>